<protein>
    <recommendedName>
        <fullName evidence="4">FLYWCH-type domain-containing protein</fullName>
    </recommendedName>
</protein>
<dbReference type="AlphaFoldDB" id="A0A5E4Q0B2"/>
<evidence type="ECO:0000256" key="3">
    <source>
        <dbReference type="ARBA" id="ARBA00022833"/>
    </source>
</evidence>
<keyword evidence="2" id="KW-0863">Zinc-finger</keyword>
<keyword evidence="1" id="KW-0479">Metal-binding</keyword>
<evidence type="ECO:0000259" key="4">
    <source>
        <dbReference type="Pfam" id="PF04500"/>
    </source>
</evidence>
<dbReference type="Gene3D" id="2.20.25.240">
    <property type="match status" value="1"/>
</dbReference>
<feature type="domain" description="FLYWCH-type" evidence="4">
    <location>
        <begin position="88"/>
        <end position="147"/>
    </location>
</feature>
<keyword evidence="6" id="KW-1185">Reference proteome</keyword>
<keyword evidence="3" id="KW-0862">Zinc</keyword>
<dbReference type="EMBL" id="FZQP02000837">
    <property type="protein sequence ID" value="VVC90654.1"/>
    <property type="molecule type" value="Genomic_DNA"/>
</dbReference>
<dbReference type="Proteomes" id="UP000324832">
    <property type="component" value="Unassembled WGS sequence"/>
</dbReference>
<accession>A0A5E4Q0B2</accession>
<dbReference type="InterPro" id="IPR007588">
    <property type="entry name" value="Znf_FLYWCH"/>
</dbReference>
<organism evidence="5 6">
    <name type="scientific">Leptidea sinapis</name>
    <dbReference type="NCBI Taxonomy" id="189913"/>
    <lineage>
        <taxon>Eukaryota</taxon>
        <taxon>Metazoa</taxon>
        <taxon>Ecdysozoa</taxon>
        <taxon>Arthropoda</taxon>
        <taxon>Hexapoda</taxon>
        <taxon>Insecta</taxon>
        <taxon>Pterygota</taxon>
        <taxon>Neoptera</taxon>
        <taxon>Endopterygota</taxon>
        <taxon>Lepidoptera</taxon>
        <taxon>Glossata</taxon>
        <taxon>Ditrysia</taxon>
        <taxon>Papilionoidea</taxon>
        <taxon>Pieridae</taxon>
        <taxon>Dismorphiinae</taxon>
        <taxon>Leptidea</taxon>
    </lineage>
</organism>
<sequence>MNGSVHWVCANKRKTQCPGSVTILYDIIIREVRHRCEPDYRKNEIKRKKAKHRELQDLQKKISITDDRSTNNLLTEKEDVEYITGLHFVTSCRGNPMIVHNGFNFIRERFKGERTRWVCGRKRRNQCCASLTTIGDTLVRTYGIHNHS</sequence>
<proteinExistence type="predicted"/>
<gene>
    <name evidence="5" type="ORF">LSINAPIS_LOCUS3520</name>
</gene>
<name>A0A5E4Q0B2_9NEOP</name>
<dbReference type="Pfam" id="PF04500">
    <property type="entry name" value="FLYWCH"/>
    <property type="match status" value="1"/>
</dbReference>
<evidence type="ECO:0000313" key="6">
    <source>
        <dbReference type="Proteomes" id="UP000324832"/>
    </source>
</evidence>
<evidence type="ECO:0000256" key="2">
    <source>
        <dbReference type="ARBA" id="ARBA00022771"/>
    </source>
</evidence>
<evidence type="ECO:0000256" key="1">
    <source>
        <dbReference type="ARBA" id="ARBA00022723"/>
    </source>
</evidence>
<reference evidence="5 6" key="1">
    <citation type="submission" date="2017-07" db="EMBL/GenBank/DDBJ databases">
        <authorList>
            <person name="Talla V."/>
            <person name="Backstrom N."/>
        </authorList>
    </citation>
    <scope>NUCLEOTIDE SEQUENCE [LARGE SCALE GENOMIC DNA]</scope>
</reference>
<evidence type="ECO:0000313" key="5">
    <source>
        <dbReference type="EMBL" id="VVC90654.1"/>
    </source>
</evidence>
<dbReference type="GO" id="GO:0008270">
    <property type="term" value="F:zinc ion binding"/>
    <property type="evidence" value="ECO:0007669"/>
    <property type="project" value="UniProtKB-KW"/>
</dbReference>